<protein>
    <submittedName>
        <fullName evidence="1">Uncharacterized protein</fullName>
    </submittedName>
</protein>
<name>A0A7W4NMM5_GLUDI</name>
<sequence length="159" mass="16796">MRCPNCKSPRLTYSEWVPMEQTCDLVGGAVGLWTATGAQSEPISSKLICQVCANEWTPDTSTIARITEALCSACVDRQPAAPATSNNPPATGRVSPAMARVPVNLYRGRAPWGHLHGRSMHGAAGQTERALRARGLVTGSYGEITLTNAGRECAASLTA</sequence>
<organism evidence="1 2">
    <name type="scientific">Gluconacetobacter diazotrophicus</name>
    <name type="common">Acetobacter diazotrophicus</name>
    <dbReference type="NCBI Taxonomy" id="33996"/>
    <lineage>
        <taxon>Bacteria</taxon>
        <taxon>Pseudomonadati</taxon>
        <taxon>Pseudomonadota</taxon>
        <taxon>Alphaproteobacteria</taxon>
        <taxon>Acetobacterales</taxon>
        <taxon>Acetobacteraceae</taxon>
        <taxon>Gluconacetobacter</taxon>
    </lineage>
</organism>
<dbReference type="Proteomes" id="UP000550787">
    <property type="component" value="Unassembled WGS sequence"/>
</dbReference>
<dbReference type="AlphaFoldDB" id="A0A7W4NMM5"/>
<dbReference type="EMBL" id="JABEQG010000053">
    <property type="protein sequence ID" value="MBB2158023.1"/>
    <property type="molecule type" value="Genomic_DNA"/>
</dbReference>
<gene>
    <name evidence="1" type="ORF">HLH33_17270</name>
</gene>
<reference evidence="1 2" key="1">
    <citation type="submission" date="2020-04" db="EMBL/GenBank/DDBJ databases">
        <title>Description of novel Gluconacetobacter.</title>
        <authorList>
            <person name="Sombolestani A."/>
        </authorList>
    </citation>
    <scope>NUCLEOTIDE SEQUENCE [LARGE SCALE GENOMIC DNA]</scope>
    <source>
        <strain evidence="1 2">LMG 7603</strain>
    </source>
</reference>
<evidence type="ECO:0000313" key="2">
    <source>
        <dbReference type="Proteomes" id="UP000550787"/>
    </source>
</evidence>
<accession>A0A7W4NMM5</accession>
<comment type="caution">
    <text evidence="1">The sequence shown here is derived from an EMBL/GenBank/DDBJ whole genome shotgun (WGS) entry which is preliminary data.</text>
</comment>
<proteinExistence type="predicted"/>
<evidence type="ECO:0000313" key="1">
    <source>
        <dbReference type="EMBL" id="MBB2158023.1"/>
    </source>
</evidence>
<dbReference type="RefSeq" id="WP_183116494.1">
    <property type="nucleotide sequence ID" value="NZ_JABEQG010000053.1"/>
</dbReference>